<dbReference type="OrthoDB" id="9795329at2"/>
<dbReference type="STRING" id="195105.CN97_12870"/>
<dbReference type="Pfam" id="PF13410">
    <property type="entry name" value="GST_C_2"/>
    <property type="match status" value="1"/>
</dbReference>
<dbReference type="Pfam" id="PF13409">
    <property type="entry name" value="GST_N_2"/>
    <property type="match status" value="1"/>
</dbReference>
<dbReference type="InterPro" id="IPR004045">
    <property type="entry name" value="Glutathione_S-Trfase_N"/>
</dbReference>
<keyword evidence="1" id="KW-0808">Transferase</keyword>
<accession>A0A086Y841</accession>
<evidence type="ECO:0000313" key="2">
    <source>
        <dbReference type="Proteomes" id="UP000028826"/>
    </source>
</evidence>
<dbReference type="CDD" id="cd03205">
    <property type="entry name" value="GST_C_6"/>
    <property type="match status" value="1"/>
</dbReference>
<gene>
    <name evidence="1" type="ORF">CN97_12870</name>
</gene>
<protein>
    <submittedName>
        <fullName evidence="1">Glutathione S-transferase</fullName>
    </submittedName>
</protein>
<dbReference type="SUPFAM" id="SSF52833">
    <property type="entry name" value="Thioredoxin-like"/>
    <property type="match status" value="1"/>
</dbReference>
<dbReference type="InterPro" id="IPR036282">
    <property type="entry name" value="Glutathione-S-Trfase_C_sf"/>
</dbReference>
<dbReference type="CDD" id="cd03049">
    <property type="entry name" value="GST_N_3"/>
    <property type="match status" value="1"/>
</dbReference>
<dbReference type="GO" id="GO:0005737">
    <property type="term" value="C:cytoplasm"/>
    <property type="evidence" value="ECO:0007669"/>
    <property type="project" value="TreeGrafter"/>
</dbReference>
<proteinExistence type="predicted"/>
<name>A0A086Y841_9RHOB</name>
<dbReference type="GO" id="GO:0016740">
    <property type="term" value="F:transferase activity"/>
    <property type="evidence" value="ECO:0007669"/>
    <property type="project" value="UniProtKB-KW"/>
</dbReference>
<dbReference type="PANTHER" id="PTHR43968">
    <property type="match status" value="1"/>
</dbReference>
<dbReference type="RefSeq" id="WP_035709532.1">
    <property type="nucleotide sequence ID" value="NZ_CAMIFG010000081.1"/>
</dbReference>
<dbReference type="SUPFAM" id="SSF47616">
    <property type="entry name" value="GST C-terminal domain-like"/>
    <property type="match status" value="1"/>
</dbReference>
<dbReference type="AlphaFoldDB" id="A0A086Y841"/>
<dbReference type="Gene3D" id="3.40.30.10">
    <property type="entry name" value="Glutaredoxin"/>
    <property type="match status" value="1"/>
</dbReference>
<dbReference type="InterPro" id="IPR050983">
    <property type="entry name" value="GST_Omega/HSP26"/>
</dbReference>
<keyword evidence="2" id="KW-1185">Reference proteome</keyword>
<dbReference type="eggNOG" id="COG0625">
    <property type="taxonomic scope" value="Bacteria"/>
</dbReference>
<organism evidence="1 2">
    <name type="scientific">Haematobacter massiliensis</name>
    <dbReference type="NCBI Taxonomy" id="195105"/>
    <lineage>
        <taxon>Bacteria</taxon>
        <taxon>Pseudomonadati</taxon>
        <taxon>Pseudomonadota</taxon>
        <taxon>Alphaproteobacteria</taxon>
        <taxon>Rhodobacterales</taxon>
        <taxon>Paracoccaceae</taxon>
        <taxon>Haematobacter</taxon>
    </lineage>
</organism>
<dbReference type="InterPro" id="IPR036249">
    <property type="entry name" value="Thioredoxin-like_sf"/>
</dbReference>
<dbReference type="Gene3D" id="1.20.1050.10">
    <property type="match status" value="1"/>
</dbReference>
<sequence length="200" mass="22283">MRLYYSPASPFARKCVVTATELGITERVERVTVATNPLSTGETPIPGNPLGKLPTLERDDGPAIYDSPVICRYLNNVAEGTLYPAGERLWTTLTLEALADGIMDAALLMALEYRLRPEELHYAPWLEGQWQKVARALDTLETLWMSHLHGPLDVGQIATGCALGYLDLRHGARDWRAGRPQLAHWFTAFDQRPAMEASRP</sequence>
<evidence type="ECO:0000313" key="1">
    <source>
        <dbReference type="EMBL" id="KFI30441.1"/>
    </source>
</evidence>
<reference evidence="1 2" key="1">
    <citation type="submission" date="2014-03" db="EMBL/GenBank/DDBJ databases">
        <title>Genome of Haematobacter massiliensis CCUG 47968.</title>
        <authorList>
            <person name="Wang D."/>
            <person name="Wang G."/>
        </authorList>
    </citation>
    <scope>NUCLEOTIDE SEQUENCE [LARGE SCALE GENOMIC DNA]</scope>
    <source>
        <strain evidence="1 2">CCUG 47968</strain>
    </source>
</reference>
<dbReference type="PANTHER" id="PTHR43968:SF6">
    <property type="entry name" value="GLUTATHIONE S-TRANSFERASE OMEGA"/>
    <property type="match status" value="1"/>
</dbReference>
<dbReference type="PROSITE" id="PS50404">
    <property type="entry name" value="GST_NTER"/>
    <property type="match status" value="1"/>
</dbReference>
<dbReference type="EMBL" id="JGYG01000003">
    <property type="protein sequence ID" value="KFI30441.1"/>
    <property type="molecule type" value="Genomic_DNA"/>
</dbReference>
<dbReference type="Proteomes" id="UP000028826">
    <property type="component" value="Unassembled WGS sequence"/>
</dbReference>
<comment type="caution">
    <text evidence="1">The sequence shown here is derived from an EMBL/GenBank/DDBJ whole genome shotgun (WGS) entry which is preliminary data.</text>
</comment>